<name>A0A4C1SEL6_EUMVA</name>
<reference evidence="1 2" key="1">
    <citation type="journal article" date="2019" name="Commun. Biol.">
        <title>The bagworm genome reveals a unique fibroin gene that provides high tensile strength.</title>
        <authorList>
            <person name="Kono N."/>
            <person name="Nakamura H."/>
            <person name="Ohtoshi R."/>
            <person name="Tomita M."/>
            <person name="Numata K."/>
            <person name="Arakawa K."/>
        </authorList>
    </citation>
    <scope>NUCLEOTIDE SEQUENCE [LARGE SCALE GENOMIC DNA]</scope>
</reference>
<gene>
    <name evidence="1" type="ORF">EVAR_70025_1</name>
</gene>
<accession>A0A4C1SEL6</accession>
<organism evidence="1 2">
    <name type="scientific">Eumeta variegata</name>
    <name type="common">Bagworm moth</name>
    <name type="synonym">Eumeta japonica</name>
    <dbReference type="NCBI Taxonomy" id="151549"/>
    <lineage>
        <taxon>Eukaryota</taxon>
        <taxon>Metazoa</taxon>
        <taxon>Ecdysozoa</taxon>
        <taxon>Arthropoda</taxon>
        <taxon>Hexapoda</taxon>
        <taxon>Insecta</taxon>
        <taxon>Pterygota</taxon>
        <taxon>Neoptera</taxon>
        <taxon>Endopterygota</taxon>
        <taxon>Lepidoptera</taxon>
        <taxon>Glossata</taxon>
        <taxon>Ditrysia</taxon>
        <taxon>Tineoidea</taxon>
        <taxon>Psychidae</taxon>
        <taxon>Oiketicinae</taxon>
        <taxon>Eumeta</taxon>
    </lineage>
</organism>
<dbReference type="AlphaFoldDB" id="A0A4C1SEL6"/>
<proteinExistence type="predicted"/>
<dbReference type="EMBL" id="BGZK01003367">
    <property type="protein sequence ID" value="GBP00525.1"/>
    <property type="molecule type" value="Genomic_DNA"/>
</dbReference>
<comment type="caution">
    <text evidence="1">The sequence shown here is derived from an EMBL/GenBank/DDBJ whole genome shotgun (WGS) entry which is preliminary data.</text>
</comment>
<evidence type="ECO:0000313" key="2">
    <source>
        <dbReference type="Proteomes" id="UP000299102"/>
    </source>
</evidence>
<sequence length="103" mass="11711">MASSRFGKNKKLARTHLGMAVSVTTGHCTFDNHARRLVYHNDFCRNTLARRGGMFYISLVLVEHWSVHVRFLQEGSLMICLNCQRSVWARCLLCKDGGWLGPA</sequence>
<protein>
    <submittedName>
        <fullName evidence="1">Uncharacterized protein</fullName>
    </submittedName>
</protein>
<dbReference type="Proteomes" id="UP000299102">
    <property type="component" value="Unassembled WGS sequence"/>
</dbReference>
<evidence type="ECO:0000313" key="1">
    <source>
        <dbReference type="EMBL" id="GBP00525.1"/>
    </source>
</evidence>
<keyword evidence="2" id="KW-1185">Reference proteome</keyword>